<comment type="similarity">
    <text evidence="2">Belongs to the cystatin family.</text>
</comment>
<dbReference type="SUPFAM" id="SSF54403">
    <property type="entry name" value="Cystatin/monellin"/>
    <property type="match status" value="1"/>
</dbReference>
<comment type="subcellular location">
    <subcellularLocation>
        <location evidence="1">Cytoplasm</location>
    </subcellularLocation>
</comment>
<keyword evidence="3" id="KW-0963">Cytoplasm</keyword>
<dbReference type="PANTHER" id="PTHR11414">
    <property type="entry name" value="CYSTATIN FAMILY MEMBER"/>
    <property type="match status" value="1"/>
</dbReference>
<protein>
    <recommendedName>
        <fullName evidence="6">Cystatin domain-containing protein</fullName>
    </recommendedName>
</protein>
<evidence type="ECO:0000256" key="1">
    <source>
        <dbReference type="ARBA" id="ARBA00004496"/>
    </source>
</evidence>
<feature type="domain" description="Cystatin" evidence="6">
    <location>
        <begin position="8"/>
        <end position="94"/>
    </location>
</feature>
<proteinExistence type="inferred from homology"/>
<name>A0A803J2G3_XENTR</name>
<sequence length="101" mass="11436">MAGIMCGGTGASQPADAVVQEICQKIRDQFIEKSGLNTDLFVPISYKTQQVAGTNFFIKAHIGDNKCVHLRVYRMLPHQQEALRLDKFLLDKTMEEEVVYF</sequence>
<dbReference type="PANTHER" id="PTHR11414:SF21">
    <property type="entry name" value="CYSTATIN 14A, TANDEM DUPLICATE 1-RELATED"/>
    <property type="match status" value="1"/>
</dbReference>
<dbReference type="GO" id="GO:0005737">
    <property type="term" value="C:cytoplasm"/>
    <property type="evidence" value="ECO:0007669"/>
    <property type="project" value="UniProtKB-SubCell"/>
</dbReference>
<dbReference type="GeneTree" id="ENSGT00940000154826"/>
<evidence type="ECO:0000256" key="5">
    <source>
        <dbReference type="ARBA" id="ARBA00022704"/>
    </source>
</evidence>
<organism evidence="7">
    <name type="scientific">Xenopus tropicalis</name>
    <name type="common">Western clawed frog</name>
    <name type="synonym">Silurana tropicalis</name>
    <dbReference type="NCBI Taxonomy" id="8364"/>
    <lineage>
        <taxon>Eukaryota</taxon>
        <taxon>Metazoa</taxon>
        <taxon>Chordata</taxon>
        <taxon>Craniata</taxon>
        <taxon>Vertebrata</taxon>
        <taxon>Euteleostomi</taxon>
        <taxon>Amphibia</taxon>
        <taxon>Batrachia</taxon>
        <taxon>Anura</taxon>
        <taxon>Pipoidea</taxon>
        <taxon>Pipidae</taxon>
        <taxon>Xenopodinae</taxon>
        <taxon>Xenopus</taxon>
        <taxon>Silurana</taxon>
    </lineage>
</organism>
<dbReference type="GO" id="GO:0004869">
    <property type="term" value="F:cysteine-type endopeptidase inhibitor activity"/>
    <property type="evidence" value="ECO:0007669"/>
    <property type="project" value="UniProtKB-KW"/>
</dbReference>
<evidence type="ECO:0000256" key="3">
    <source>
        <dbReference type="ARBA" id="ARBA00022490"/>
    </source>
</evidence>
<reference evidence="7" key="1">
    <citation type="journal article" date="2010" name="Science">
        <title>The genome of the Western clawed frog Xenopus tropicalis.</title>
        <authorList>
            <person name="Hellsten U."/>
            <person name="Harland R.M."/>
            <person name="Gilchrist M.J."/>
            <person name="Hendrix D."/>
            <person name="Jurka J."/>
            <person name="Kapitonov V."/>
            <person name="Ovcharenko I."/>
            <person name="Putnam N.H."/>
            <person name="Shu S."/>
            <person name="Taher L."/>
            <person name="Blitz I.L."/>
            <person name="Blumberg B."/>
            <person name="Dichmann D.S."/>
            <person name="Dubchak I."/>
            <person name="Amaya E."/>
            <person name="Detter J.C."/>
            <person name="Fletcher R."/>
            <person name="Gerhard D.S."/>
            <person name="Goodstein D."/>
            <person name="Graves T."/>
            <person name="Grigoriev I.V."/>
            <person name="Grimwood J."/>
            <person name="Kawashima T."/>
            <person name="Lindquist E."/>
            <person name="Lucas S.M."/>
            <person name="Mead P.E."/>
            <person name="Mitros T."/>
            <person name="Ogino H."/>
            <person name="Ohta Y."/>
            <person name="Poliakov A.V."/>
            <person name="Pollet N."/>
            <person name="Robert J."/>
            <person name="Salamov A."/>
            <person name="Sater A.K."/>
            <person name="Schmutz J."/>
            <person name="Terry A."/>
            <person name="Vize P.D."/>
            <person name="Warren W.C."/>
            <person name="Wells D."/>
            <person name="Wills A."/>
            <person name="Wilson R.K."/>
            <person name="Zimmerman L.B."/>
            <person name="Zorn A.M."/>
            <person name="Grainger R."/>
            <person name="Grammer T."/>
            <person name="Khokha M.K."/>
            <person name="Richardson P.M."/>
            <person name="Rokhsar D.S."/>
        </authorList>
    </citation>
    <scope>NUCLEOTIDE SEQUENCE [LARGE SCALE GENOMIC DNA]</scope>
    <source>
        <strain evidence="7">Nigerian</strain>
    </source>
</reference>
<reference evidence="7" key="2">
    <citation type="submission" date="2021-03" db="UniProtKB">
        <authorList>
            <consortium name="Ensembl"/>
        </authorList>
    </citation>
    <scope>IDENTIFICATION</scope>
</reference>
<evidence type="ECO:0000256" key="4">
    <source>
        <dbReference type="ARBA" id="ARBA00022690"/>
    </source>
</evidence>
<dbReference type="InterPro" id="IPR000010">
    <property type="entry name" value="Cystatin_dom"/>
</dbReference>
<dbReference type="FunCoup" id="A0A803J2G3">
    <property type="interactions" value="790"/>
</dbReference>
<dbReference type="AlphaFoldDB" id="A0A803J2G3"/>
<accession>A0A803J2G3</accession>
<dbReference type="InterPro" id="IPR046350">
    <property type="entry name" value="Cystatin_sf"/>
</dbReference>
<dbReference type="Ensembl" id="ENSXETT00000119875">
    <property type="protein sequence ID" value="ENSXETP00000101997"/>
    <property type="gene ID" value="ENSXETG00000043956"/>
</dbReference>
<keyword evidence="4" id="KW-0646">Protease inhibitor</keyword>
<evidence type="ECO:0000313" key="7">
    <source>
        <dbReference type="Ensembl" id="ENSXETP00000101997"/>
    </source>
</evidence>
<evidence type="ECO:0000259" key="6">
    <source>
        <dbReference type="Pfam" id="PF00031"/>
    </source>
</evidence>
<dbReference type="FunFam" id="3.10.450.10:FF:000001">
    <property type="entry name" value="Cystatin-A"/>
    <property type="match status" value="1"/>
</dbReference>
<dbReference type="InParanoid" id="A0A803J2G3"/>
<dbReference type="Gene3D" id="3.10.450.10">
    <property type="match status" value="1"/>
</dbReference>
<evidence type="ECO:0000256" key="2">
    <source>
        <dbReference type="ARBA" id="ARBA00009403"/>
    </source>
</evidence>
<dbReference type="PRINTS" id="PR00295">
    <property type="entry name" value="STEFINA"/>
</dbReference>
<dbReference type="Pfam" id="PF00031">
    <property type="entry name" value="Cystatin"/>
    <property type="match status" value="1"/>
</dbReference>
<keyword evidence="5" id="KW-0789">Thiol protease inhibitor</keyword>
<dbReference type="InterPro" id="IPR001713">
    <property type="entry name" value="Prot_inh_stefin"/>
</dbReference>